<dbReference type="PROSITE" id="PS00028">
    <property type="entry name" value="ZINC_FINGER_C2H2_1"/>
    <property type="match status" value="1"/>
</dbReference>
<keyword evidence="7" id="KW-0539">Nucleus</keyword>
<dbReference type="InterPro" id="IPR013087">
    <property type="entry name" value="Znf_C2H2_type"/>
</dbReference>
<evidence type="ECO:0000256" key="6">
    <source>
        <dbReference type="ARBA" id="ARBA00023163"/>
    </source>
</evidence>
<dbReference type="EMBL" id="WOCE01000015">
    <property type="protein sequence ID" value="KAE9598779.1"/>
    <property type="molecule type" value="Genomic_DNA"/>
</dbReference>
<dbReference type="InterPro" id="IPR052426">
    <property type="entry name" value="Plant_dev_regulator"/>
</dbReference>
<dbReference type="OrthoDB" id="1708403at2759"/>
<feature type="domain" description="C2H2-type" evidence="9">
    <location>
        <begin position="51"/>
        <end position="78"/>
    </location>
</feature>
<comment type="subcellular location">
    <subcellularLocation>
        <location evidence="1">Nucleus</location>
    </subcellularLocation>
</comment>
<dbReference type="SUPFAM" id="SSF57667">
    <property type="entry name" value="beta-beta-alpha zinc fingers"/>
    <property type="match status" value="1"/>
</dbReference>
<dbReference type="Proteomes" id="UP000447434">
    <property type="component" value="Chromosome 15"/>
</dbReference>
<proteinExistence type="predicted"/>
<dbReference type="PANTHER" id="PTHR45801">
    <property type="entry name" value="OS07G0101800 PROTEIN"/>
    <property type="match status" value="1"/>
</dbReference>
<keyword evidence="3 8" id="KW-0863">Zinc-finger</keyword>
<keyword evidence="2" id="KW-0479">Metal-binding</keyword>
<dbReference type="AlphaFoldDB" id="A0A6A4PDK1"/>
<evidence type="ECO:0000313" key="10">
    <source>
        <dbReference type="EMBL" id="KAE9598779.1"/>
    </source>
</evidence>
<evidence type="ECO:0000256" key="3">
    <source>
        <dbReference type="ARBA" id="ARBA00022771"/>
    </source>
</evidence>
<evidence type="ECO:0000313" key="11">
    <source>
        <dbReference type="Proteomes" id="UP000447434"/>
    </source>
</evidence>
<keyword evidence="4" id="KW-0862">Zinc</keyword>
<keyword evidence="11" id="KW-1185">Reference proteome</keyword>
<name>A0A6A4PDK1_LUPAL</name>
<evidence type="ECO:0000256" key="4">
    <source>
        <dbReference type="ARBA" id="ARBA00022833"/>
    </source>
</evidence>
<sequence length="218" mass="24787">MENSESLMWMKRKEILKSHLQGACNNSWEERAFAEDAERIIGGCIWPPRSYSCNFCKRDFRSAQALGGHMNVHRRDRARLKQNLSPHHNNEAKTLQSHHHHDHKNYCKSLGNSQFSYPSSISEPKVQDNARKGIFKGLGCNDYVETSLCVGVNNSMFGQKSSPTGSCDEEGISYKRPKTCIISSMPIFLKPCSEFVLGIEPRMEDLDLELRLGGTHRK</sequence>
<protein>
    <submittedName>
        <fullName evidence="10">Putative transcription factor C2H2 family</fullName>
    </submittedName>
</protein>
<dbReference type="GO" id="GO:0008270">
    <property type="term" value="F:zinc ion binding"/>
    <property type="evidence" value="ECO:0007669"/>
    <property type="project" value="UniProtKB-KW"/>
</dbReference>
<dbReference type="InterPro" id="IPR036236">
    <property type="entry name" value="Znf_C2H2_sf"/>
</dbReference>
<dbReference type="Pfam" id="PF13912">
    <property type="entry name" value="zf-C2H2_6"/>
    <property type="match status" value="1"/>
</dbReference>
<evidence type="ECO:0000256" key="5">
    <source>
        <dbReference type="ARBA" id="ARBA00023015"/>
    </source>
</evidence>
<evidence type="ECO:0000256" key="1">
    <source>
        <dbReference type="ARBA" id="ARBA00004123"/>
    </source>
</evidence>
<evidence type="ECO:0000256" key="2">
    <source>
        <dbReference type="ARBA" id="ARBA00022723"/>
    </source>
</evidence>
<comment type="caution">
    <text evidence="10">The sequence shown here is derived from an EMBL/GenBank/DDBJ whole genome shotgun (WGS) entry which is preliminary data.</text>
</comment>
<keyword evidence="6" id="KW-0804">Transcription</keyword>
<dbReference type="PROSITE" id="PS50157">
    <property type="entry name" value="ZINC_FINGER_C2H2_2"/>
    <property type="match status" value="1"/>
</dbReference>
<evidence type="ECO:0000256" key="8">
    <source>
        <dbReference type="PROSITE-ProRule" id="PRU00042"/>
    </source>
</evidence>
<dbReference type="PANTHER" id="PTHR45801:SF119">
    <property type="entry name" value="ZINC FINGER PROTEIN 10-LIKE"/>
    <property type="match status" value="1"/>
</dbReference>
<gene>
    <name evidence="10" type="ORF">Lalb_Chr15g0084591</name>
</gene>
<accession>A0A6A4PDK1</accession>
<reference evidence="11" key="1">
    <citation type="journal article" date="2020" name="Nat. Commun.">
        <title>Genome sequence of the cluster root forming white lupin.</title>
        <authorList>
            <person name="Hufnagel B."/>
            <person name="Marques A."/>
            <person name="Soriano A."/>
            <person name="Marques L."/>
            <person name="Divol F."/>
            <person name="Doumas P."/>
            <person name="Sallet E."/>
            <person name="Mancinotti D."/>
            <person name="Carrere S."/>
            <person name="Marande W."/>
            <person name="Arribat S."/>
            <person name="Keller J."/>
            <person name="Huneau C."/>
            <person name="Blein T."/>
            <person name="Aime D."/>
            <person name="Laguerre M."/>
            <person name="Taylor J."/>
            <person name="Schubert V."/>
            <person name="Nelson M."/>
            <person name="Geu-Flores F."/>
            <person name="Crespi M."/>
            <person name="Gallardo-Guerrero K."/>
            <person name="Delaux P.-M."/>
            <person name="Salse J."/>
            <person name="Berges H."/>
            <person name="Guyot R."/>
            <person name="Gouzy J."/>
            <person name="Peret B."/>
        </authorList>
    </citation>
    <scope>NUCLEOTIDE SEQUENCE [LARGE SCALE GENOMIC DNA]</scope>
    <source>
        <strain evidence="11">cv. Amiga</strain>
    </source>
</reference>
<dbReference type="GO" id="GO:0005634">
    <property type="term" value="C:nucleus"/>
    <property type="evidence" value="ECO:0007669"/>
    <property type="project" value="UniProtKB-SubCell"/>
</dbReference>
<organism evidence="10 11">
    <name type="scientific">Lupinus albus</name>
    <name type="common">White lupine</name>
    <name type="synonym">Lupinus termis</name>
    <dbReference type="NCBI Taxonomy" id="3870"/>
    <lineage>
        <taxon>Eukaryota</taxon>
        <taxon>Viridiplantae</taxon>
        <taxon>Streptophyta</taxon>
        <taxon>Embryophyta</taxon>
        <taxon>Tracheophyta</taxon>
        <taxon>Spermatophyta</taxon>
        <taxon>Magnoliopsida</taxon>
        <taxon>eudicotyledons</taxon>
        <taxon>Gunneridae</taxon>
        <taxon>Pentapetalae</taxon>
        <taxon>rosids</taxon>
        <taxon>fabids</taxon>
        <taxon>Fabales</taxon>
        <taxon>Fabaceae</taxon>
        <taxon>Papilionoideae</taxon>
        <taxon>50 kb inversion clade</taxon>
        <taxon>genistoids sensu lato</taxon>
        <taxon>core genistoids</taxon>
        <taxon>Genisteae</taxon>
        <taxon>Lupinus</taxon>
    </lineage>
</organism>
<evidence type="ECO:0000259" key="9">
    <source>
        <dbReference type="PROSITE" id="PS50157"/>
    </source>
</evidence>
<evidence type="ECO:0000256" key="7">
    <source>
        <dbReference type="ARBA" id="ARBA00023242"/>
    </source>
</evidence>
<keyword evidence="5" id="KW-0805">Transcription regulation</keyword>